<dbReference type="Pfam" id="PF01201">
    <property type="entry name" value="Ribosomal_S8e"/>
    <property type="match status" value="1"/>
</dbReference>
<dbReference type="AlphaFoldDB" id="A0A0H5BKH2"/>
<accession>A0A0H5BKH2</accession>
<sequence>MKKMDRHVKKKLYNKCYSIIEFKNKYNSFLNNSASNRKKYNYKVINLCFLNTHGSTYYKYKSNWFIFNKNFKRMFANATFLNINKTSIVKILSVYYNPNGKVFTHWNIITKNTLLIVKKNENDDDHDKGQLFYSLVTNDPEKDLSINCIILDI</sequence>
<evidence type="ECO:0000313" key="1">
    <source>
        <dbReference type="EMBL" id="BAS01750.1"/>
    </source>
</evidence>
<dbReference type="EMBL" id="AB996602">
    <property type="protein sequence ID" value="BAS01750.1"/>
    <property type="molecule type" value="Genomic_DNA"/>
</dbReference>
<keyword evidence="1" id="KW-0687">Ribonucleoprotein</keyword>
<organism evidence="1">
    <name type="scientific">Amorphochlora amoebiformis</name>
    <dbReference type="NCBI Taxonomy" id="1561963"/>
    <lineage>
        <taxon>Eukaryota</taxon>
        <taxon>Sar</taxon>
        <taxon>Rhizaria</taxon>
        <taxon>Cercozoa</taxon>
        <taxon>Chlorarachniophyceae</taxon>
        <taxon>Amorphochlora</taxon>
    </lineage>
</organism>
<reference evidence="1" key="1">
    <citation type="journal article" date="2015" name="Genome Biol. Evol.">
        <title>Nucleomorph Genome Sequences of Two Chlorarachniophytes, Amorphochlora amoebiformis and Lotharella vacuolata.</title>
        <authorList>
            <person name="Suzuki S."/>
            <person name="Shirato S."/>
            <person name="Hirakawa Y."/>
            <person name="Ishida K."/>
        </authorList>
    </citation>
    <scope>NUCLEOTIDE SEQUENCE</scope>
    <source>
        <strain evidence="1">CCMP2058</strain>
    </source>
</reference>
<dbReference type="GO" id="GO:0005840">
    <property type="term" value="C:ribosome"/>
    <property type="evidence" value="ECO:0007669"/>
    <property type="project" value="UniProtKB-KW"/>
</dbReference>
<protein>
    <submittedName>
        <fullName evidence="1">Ribosomal protein S8</fullName>
    </submittedName>
</protein>
<dbReference type="InterPro" id="IPR022309">
    <property type="entry name" value="Ribosomal_Se8/biogenesis_NSA2"/>
</dbReference>
<proteinExistence type="predicted"/>
<gene>
    <name evidence="1" type="primary">rps8-1</name>
</gene>
<geneLocation type="nucleomorph" evidence="1"/>
<keyword evidence="1" id="KW-0542">Nucleomorph</keyword>
<dbReference type="Gene3D" id="2.40.10.310">
    <property type="match status" value="1"/>
</dbReference>
<keyword evidence="1" id="KW-0689">Ribosomal protein</keyword>
<name>A0A0H5BKH2_9EUKA</name>